<dbReference type="AlphaFoldDB" id="A0A2W5MVU3"/>
<accession>A0A2W5MVU3</accession>
<name>A0A2W5MVU3_RHOSU</name>
<dbReference type="PANTHER" id="PTHR30157:SF0">
    <property type="entry name" value="NADPH-DEPENDENT FERRIC-CHELATE REDUCTASE"/>
    <property type="match status" value="1"/>
</dbReference>
<evidence type="ECO:0000259" key="1">
    <source>
        <dbReference type="Pfam" id="PF04954"/>
    </source>
</evidence>
<evidence type="ECO:0000313" key="3">
    <source>
        <dbReference type="Proteomes" id="UP000249185"/>
    </source>
</evidence>
<dbReference type="PANTHER" id="PTHR30157">
    <property type="entry name" value="FERRIC REDUCTASE, NADPH-DEPENDENT"/>
    <property type="match status" value="1"/>
</dbReference>
<dbReference type="InterPro" id="IPR039261">
    <property type="entry name" value="FNR_nucleotide-bd"/>
</dbReference>
<dbReference type="InterPro" id="IPR007037">
    <property type="entry name" value="SIP_rossman_dom"/>
</dbReference>
<dbReference type="EMBL" id="QFPW01000067">
    <property type="protein sequence ID" value="PZQ45316.1"/>
    <property type="molecule type" value="Genomic_DNA"/>
</dbReference>
<dbReference type="Proteomes" id="UP000249185">
    <property type="component" value="Unassembled WGS sequence"/>
</dbReference>
<sequence>MPAIARLLSSLPPEARGQVFLEVADAAERQPIVAPPAITVRWIERAAGGRLADSVRAEPWEGQGAWRPFAWVGCEHEDFRALRGDFREIITSYWPGGRGR</sequence>
<protein>
    <recommendedName>
        <fullName evidence="1">SIP-like Rossmann fold domain-containing protein</fullName>
    </recommendedName>
</protein>
<dbReference type="InterPro" id="IPR039374">
    <property type="entry name" value="SIP_fam"/>
</dbReference>
<organism evidence="2 3">
    <name type="scientific">Rhodovulum sulfidophilum</name>
    <name type="common">Rhodobacter sulfidophilus</name>
    <dbReference type="NCBI Taxonomy" id="35806"/>
    <lineage>
        <taxon>Bacteria</taxon>
        <taxon>Pseudomonadati</taxon>
        <taxon>Pseudomonadota</taxon>
        <taxon>Alphaproteobacteria</taxon>
        <taxon>Rhodobacterales</taxon>
        <taxon>Paracoccaceae</taxon>
        <taxon>Rhodovulum</taxon>
    </lineage>
</organism>
<reference evidence="2 3" key="1">
    <citation type="submission" date="2017-08" db="EMBL/GenBank/DDBJ databases">
        <title>Infants hospitalized years apart are colonized by the same room-sourced microbial strains.</title>
        <authorList>
            <person name="Brooks B."/>
            <person name="Olm M.R."/>
            <person name="Firek B.A."/>
            <person name="Baker R."/>
            <person name="Thomas B.C."/>
            <person name="Morowitz M.J."/>
            <person name="Banfield J.F."/>
        </authorList>
    </citation>
    <scope>NUCLEOTIDE SEQUENCE [LARGE SCALE GENOMIC DNA]</scope>
    <source>
        <strain evidence="2">S2_005_002_R2_34</strain>
    </source>
</reference>
<gene>
    <name evidence="2" type="ORF">DI556_22940</name>
</gene>
<proteinExistence type="predicted"/>
<dbReference type="Pfam" id="PF04954">
    <property type="entry name" value="SIP"/>
    <property type="match status" value="1"/>
</dbReference>
<comment type="caution">
    <text evidence="2">The sequence shown here is derived from an EMBL/GenBank/DDBJ whole genome shotgun (WGS) entry which is preliminary data.</text>
</comment>
<evidence type="ECO:0000313" key="2">
    <source>
        <dbReference type="EMBL" id="PZQ45316.1"/>
    </source>
</evidence>
<feature type="domain" description="SIP-like Rossmann fold" evidence="1">
    <location>
        <begin position="1"/>
        <end position="87"/>
    </location>
</feature>
<dbReference type="Gene3D" id="3.40.50.80">
    <property type="entry name" value="Nucleotide-binding domain of ferredoxin-NADP reductase (FNR) module"/>
    <property type="match status" value="1"/>
</dbReference>